<evidence type="ECO:0000313" key="2">
    <source>
        <dbReference type="Proteomes" id="UP000789920"/>
    </source>
</evidence>
<dbReference type="EMBL" id="CAJVQC010010595">
    <property type="protein sequence ID" value="CAG8618597.1"/>
    <property type="molecule type" value="Genomic_DNA"/>
</dbReference>
<gene>
    <name evidence="1" type="ORF">RPERSI_LOCUS6616</name>
</gene>
<reference evidence="1" key="1">
    <citation type="submission" date="2021-06" db="EMBL/GenBank/DDBJ databases">
        <authorList>
            <person name="Kallberg Y."/>
            <person name="Tangrot J."/>
            <person name="Rosling A."/>
        </authorList>
    </citation>
    <scope>NUCLEOTIDE SEQUENCE</scope>
    <source>
        <strain evidence="1">MA461A</strain>
    </source>
</reference>
<comment type="caution">
    <text evidence="1">The sequence shown here is derived from an EMBL/GenBank/DDBJ whole genome shotgun (WGS) entry which is preliminary data.</text>
</comment>
<protein>
    <submittedName>
        <fullName evidence="1">6228_t:CDS:1</fullName>
    </submittedName>
</protein>
<feature type="non-terminal residue" evidence="1">
    <location>
        <position position="1"/>
    </location>
</feature>
<accession>A0ACA9N1R1</accession>
<organism evidence="1 2">
    <name type="scientific">Racocetra persica</name>
    <dbReference type="NCBI Taxonomy" id="160502"/>
    <lineage>
        <taxon>Eukaryota</taxon>
        <taxon>Fungi</taxon>
        <taxon>Fungi incertae sedis</taxon>
        <taxon>Mucoromycota</taxon>
        <taxon>Glomeromycotina</taxon>
        <taxon>Glomeromycetes</taxon>
        <taxon>Diversisporales</taxon>
        <taxon>Gigasporaceae</taxon>
        <taxon>Racocetra</taxon>
    </lineage>
</organism>
<sequence length="90" mass="9979">KSNQATTSKGIYDNFILASDYATFDTDMLDDNLSTNLDDNLSTNSNLPKSPRNTLSNLDQNVQKKSNPNLESESLEPKQIQDQISREIGG</sequence>
<keyword evidence="2" id="KW-1185">Reference proteome</keyword>
<evidence type="ECO:0000313" key="1">
    <source>
        <dbReference type="EMBL" id="CAG8618597.1"/>
    </source>
</evidence>
<proteinExistence type="predicted"/>
<dbReference type="Proteomes" id="UP000789920">
    <property type="component" value="Unassembled WGS sequence"/>
</dbReference>
<name>A0ACA9N1R1_9GLOM</name>